<dbReference type="Pfam" id="PF02317">
    <property type="entry name" value="Octopine_DH"/>
    <property type="match status" value="1"/>
</dbReference>
<dbReference type="InterPro" id="IPR008927">
    <property type="entry name" value="6-PGluconate_DH-like_C_sf"/>
</dbReference>
<feature type="domain" description="Glycerol-3-phosphate dehydrogenase NAD-dependent N-terminal" evidence="2">
    <location>
        <begin position="2"/>
        <end position="98"/>
    </location>
</feature>
<evidence type="ECO:0000313" key="5">
    <source>
        <dbReference type="Proteomes" id="UP000526307"/>
    </source>
</evidence>
<dbReference type="InterPro" id="IPR003421">
    <property type="entry name" value="Opine_DH"/>
</dbReference>
<dbReference type="SUPFAM" id="SSF51735">
    <property type="entry name" value="NAD(P)-binding Rossmann-fold domains"/>
    <property type="match status" value="1"/>
</dbReference>
<dbReference type="InterPro" id="IPR036291">
    <property type="entry name" value="NAD(P)-bd_dom_sf"/>
</dbReference>
<dbReference type="Proteomes" id="UP000526307">
    <property type="component" value="Unassembled WGS sequence"/>
</dbReference>
<dbReference type="GO" id="GO:0051287">
    <property type="term" value="F:NAD binding"/>
    <property type="evidence" value="ECO:0007669"/>
    <property type="project" value="InterPro"/>
</dbReference>
<accession>A0A7Y8VQN9</accession>
<keyword evidence="1" id="KW-0560">Oxidoreductase</keyword>
<evidence type="ECO:0000259" key="2">
    <source>
        <dbReference type="Pfam" id="PF01210"/>
    </source>
</evidence>
<dbReference type="GO" id="GO:0046168">
    <property type="term" value="P:glycerol-3-phosphate catabolic process"/>
    <property type="evidence" value="ECO:0007669"/>
    <property type="project" value="InterPro"/>
</dbReference>
<protein>
    <submittedName>
        <fullName evidence="4">NAD/NADP octopine/nopaline dehydrogenase family protein</fullName>
    </submittedName>
</protein>
<comment type="caution">
    <text evidence="4">The sequence shown here is derived from an EMBL/GenBank/DDBJ whole genome shotgun (WGS) entry which is preliminary data.</text>
</comment>
<dbReference type="RefSeq" id="WP_178978062.1">
    <property type="nucleotide sequence ID" value="NZ_JABXYR010000001.1"/>
</dbReference>
<sequence length="353" mass="40365">MNIAIVGGGNMGTLMAAEFAHQGHNIKIYSRRPNDWSDTIEVYDRDDKLLFCSSNIMICSELDKAVRGVDMICITTPASTFDEFAKRLEPLVNEGQTLFVVPGSGGAEFAFYNLIQKGMILLGMQRVHSISRLKTYGQSVYMLGRKEELHIGTIPAYAVDRYKEIVENLFSIKTDTLPNYLNVTLTPSNPILHTARLYALFHAQPRDYEYADNPLFYEEWDDESSEVLLNFNDELMQICDKLPLDVLGVISLRIYYESDSIESMTAKIRNMEELKGLGSPMCKSGNGWKVDWNSRYFTADFPFGLKILIDIAKLFDVETPEMNKVWKWYLGTGTIESVFEMPVDKEQFIEFYK</sequence>
<dbReference type="InterPro" id="IPR011128">
    <property type="entry name" value="G3P_DH_NAD-dep_N"/>
</dbReference>
<dbReference type="Pfam" id="PF01210">
    <property type="entry name" value="NAD_Gly3P_dh_N"/>
    <property type="match status" value="1"/>
</dbReference>
<dbReference type="SUPFAM" id="SSF48179">
    <property type="entry name" value="6-phosphogluconate dehydrogenase C-terminal domain-like"/>
    <property type="match status" value="1"/>
</dbReference>
<name>A0A7Y8VQN9_9FIRM</name>
<dbReference type="InterPro" id="IPR051729">
    <property type="entry name" value="Opine/Lysopine_DH"/>
</dbReference>
<evidence type="ECO:0000256" key="1">
    <source>
        <dbReference type="ARBA" id="ARBA00023002"/>
    </source>
</evidence>
<dbReference type="AlphaFoldDB" id="A0A7Y8VQN9"/>
<dbReference type="PANTHER" id="PTHR38015:SF1">
    <property type="entry name" value="OPINE DEHYDROGENASE DOMAIN-CONTAINING PROTEIN"/>
    <property type="match status" value="1"/>
</dbReference>
<dbReference type="EMBL" id="JABXYR010000001">
    <property type="protein sequence ID" value="NWO22615.1"/>
    <property type="molecule type" value="Genomic_DNA"/>
</dbReference>
<proteinExistence type="predicted"/>
<organism evidence="4 5">
    <name type="scientific">Mogibacterium timidum</name>
    <dbReference type="NCBI Taxonomy" id="35519"/>
    <lineage>
        <taxon>Bacteria</taxon>
        <taxon>Bacillati</taxon>
        <taxon>Bacillota</taxon>
        <taxon>Clostridia</taxon>
        <taxon>Peptostreptococcales</taxon>
        <taxon>Anaerovoracaceae</taxon>
        <taxon>Mogibacterium</taxon>
    </lineage>
</organism>
<evidence type="ECO:0000313" key="4">
    <source>
        <dbReference type="EMBL" id="NWO22615.1"/>
    </source>
</evidence>
<dbReference type="InterPro" id="IPR013328">
    <property type="entry name" value="6PGD_dom2"/>
</dbReference>
<keyword evidence="5" id="KW-1185">Reference proteome</keyword>
<evidence type="ECO:0000259" key="3">
    <source>
        <dbReference type="Pfam" id="PF02317"/>
    </source>
</evidence>
<dbReference type="GO" id="GO:0016616">
    <property type="term" value="F:oxidoreductase activity, acting on the CH-OH group of donors, NAD or NADP as acceptor"/>
    <property type="evidence" value="ECO:0007669"/>
    <property type="project" value="InterPro"/>
</dbReference>
<dbReference type="Gene3D" id="1.10.1040.10">
    <property type="entry name" value="N-(1-d-carboxylethyl)-l-norvaline Dehydrogenase, domain 2"/>
    <property type="match status" value="1"/>
</dbReference>
<gene>
    <name evidence="4" type="ORF">HW270_00730</name>
</gene>
<dbReference type="Gene3D" id="3.40.50.720">
    <property type="entry name" value="NAD(P)-binding Rossmann-like Domain"/>
    <property type="match status" value="1"/>
</dbReference>
<dbReference type="PANTHER" id="PTHR38015">
    <property type="entry name" value="BLR6086 PROTEIN"/>
    <property type="match status" value="1"/>
</dbReference>
<feature type="domain" description="Opine dehydrogenase" evidence="3">
    <location>
        <begin position="177"/>
        <end position="329"/>
    </location>
</feature>
<reference evidence="4 5" key="1">
    <citation type="submission" date="2020-06" db="EMBL/GenBank/DDBJ databases">
        <title>Mogibacterium timidum strain W9173 genomic sequence.</title>
        <authorList>
            <person name="Wade W.G."/>
            <person name="Johnston C.D."/>
            <person name="Chen T."/>
            <person name="Dewhirst F.E."/>
        </authorList>
    </citation>
    <scope>NUCLEOTIDE SEQUENCE [LARGE SCALE GENOMIC DNA]</scope>
    <source>
        <strain evidence="4 5">W9173</strain>
    </source>
</reference>